<gene>
    <name evidence="2" type="ORF">NTJ_10910</name>
</gene>
<name>A0ABN7B109_9HEMI</name>
<evidence type="ECO:0000313" key="3">
    <source>
        <dbReference type="Proteomes" id="UP001307889"/>
    </source>
</evidence>
<evidence type="ECO:0000256" key="1">
    <source>
        <dbReference type="SAM" id="MobiDB-lite"/>
    </source>
</evidence>
<reference evidence="2 3" key="1">
    <citation type="submission" date="2023-09" db="EMBL/GenBank/DDBJ databases">
        <title>Nesidiocoris tenuis whole genome shotgun sequence.</title>
        <authorList>
            <person name="Shibata T."/>
            <person name="Shimoda M."/>
            <person name="Kobayashi T."/>
            <person name="Uehara T."/>
        </authorList>
    </citation>
    <scope>NUCLEOTIDE SEQUENCE [LARGE SCALE GENOMIC DNA]</scope>
    <source>
        <strain evidence="2 3">Japan</strain>
    </source>
</reference>
<protein>
    <submittedName>
        <fullName evidence="2">Uncharacterized protein</fullName>
    </submittedName>
</protein>
<proteinExistence type="predicted"/>
<dbReference type="EMBL" id="AP028917">
    <property type="protein sequence ID" value="BES98095.1"/>
    <property type="molecule type" value="Genomic_DNA"/>
</dbReference>
<dbReference type="Proteomes" id="UP001307889">
    <property type="component" value="Chromosome 9"/>
</dbReference>
<keyword evidence="3" id="KW-1185">Reference proteome</keyword>
<sequence>MVFQNPALQARKGPPTRAPPEYPNKFARQNLKRKTPKPKLAIKTEQPIADQPSVERNQKLTQFIPTAAALAIRALVMRCRTSPNFDDLGTVGISAGLSVTGHQI</sequence>
<organism evidence="2 3">
    <name type="scientific">Nesidiocoris tenuis</name>
    <dbReference type="NCBI Taxonomy" id="355587"/>
    <lineage>
        <taxon>Eukaryota</taxon>
        <taxon>Metazoa</taxon>
        <taxon>Ecdysozoa</taxon>
        <taxon>Arthropoda</taxon>
        <taxon>Hexapoda</taxon>
        <taxon>Insecta</taxon>
        <taxon>Pterygota</taxon>
        <taxon>Neoptera</taxon>
        <taxon>Paraneoptera</taxon>
        <taxon>Hemiptera</taxon>
        <taxon>Heteroptera</taxon>
        <taxon>Panheteroptera</taxon>
        <taxon>Cimicomorpha</taxon>
        <taxon>Miridae</taxon>
        <taxon>Dicyphina</taxon>
        <taxon>Nesidiocoris</taxon>
    </lineage>
</organism>
<accession>A0ABN7B109</accession>
<evidence type="ECO:0000313" key="2">
    <source>
        <dbReference type="EMBL" id="BES98095.1"/>
    </source>
</evidence>
<feature type="region of interest" description="Disordered" evidence="1">
    <location>
        <begin position="1"/>
        <end position="24"/>
    </location>
</feature>